<dbReference type="Proteomes" id="UP001150942">
    <property type="component" value="Unassembled WGS sequence"/>
</dbReference>
<feature type="region of interest" description="Disordered" evidence="1">
    <location>
        <begin position="78"/>
        <end position="115"/>
    </location>
</feature>
<feature type="compositionally biased region" description="Polar residues" evidence="1">
    <location>
        <begin position="94"/>
        <end position="103"/>
    </location>
</feature>
<organism evidence="2 3">
    <name type="scientific">Penicillium cf. viridicatum</name>
    <dbReference type="NCBI Taxonomy" id="2972119"/>
    <lineage>
        <taxon>Eukaryota</taxon>
        <taxon>Fungi</taxon>
        <taxon>Dikarya</taxon>
        <taxon>Ascomycota</taxon>
        <taxon>Pezizomycotina</taxon>
        <taxon>Eurotiomycetes</taxon>
        <taxon>Eurotiomycetidae</taxon>
        <taxon>Eurotiales</taxon>
        <taxon>Aspergillaceae</taxon>
        <taxon>Penicillium</taxon>
    </lineage>
</organism>
<accession>A0A9W9T5Q6</accession>
<evidence type="ECO:0000256" key="1">
    <source>
        <dbReference type="SAM" id="MobiDB-lite"/>
    </source>
</evidence>
<dbReference type="EMBL" id="JAPQKQ010000002">
    <property type="protein sequence ID" value="KAJ5209540.1"/>
    <property type="molecule type" value="Genomic_DNA"/>
</dbReference>
<feature type="region of interest" description="Disordered" evidence="1">
    <location>
        <begin position="1"/>
        <end position="28"/>
    </location>
</feature>
<feature type="compositionally biased region" description="Polar residues" evidence="1">
    <location>
        <begin position="12"/>
        <end position="28"/>
    </location>
</feature>
<gene>
    <name evidence="2" type="ORF">N7449_003919</name>
</gene>
<reference evidence="2" key="1">
    <citation type="submission" date="2022-11" db="EMBL/GenBank/DDBJ databases">
        <authorList>
            <person name="Petersen C."/>
        </authorList>
    </citation>
    <scope>NUCLEOTIDE SEQUENCE</scope>
    <source>
        <strain evidence="2">IBT 20477</strain>
    </source>
</reference>
<comment type="caution">
    <text evidence="2">The sequence shown here is derived from an EMBL/GenBank/DDBJ whole genome shotgun (WGS) entry which is preliminary data.</text>
</comment>
<sequence>MTNIDQRLLEPQTISIEPPSNQPGTDTLMSAVGSRVTNIDLCSTEIATSRKNDEASSKEDKFRARAPTTTYDALISTSRPLRRAAGSKKAGKGTTRNTESLQDQAFAASIKRLKS</sequence>
<evidence type="ECO:0000313" key="2">
    <source>
        <dbReference type="EMBL" id="KAJ5209540.1"/>
    </source>
</evidence>
<reference evidence="2" key="2">
    <citation type="journal article" date="2023" name="IMA Fungus">
        <title>Comparative genomic study of the Penicillium genus elucidates a diverse pangenome and 15 lateral gene transfer events.</title>
        <authorList>
            <person name="Petersen C."/>
            <person name="Sorensen T."/>
            <person name="Nielsen M.R."/>
            <person name="Sondergaard T.E."/>
            <person name="Sorensen J.L."/>
            <person name="Fitzpatrick D.A."/>
            <person name="Frisvad J.C."/>
            <person name="Nielsen K.L."/>
        </authorList>
    </citation>
    <scope>NUCLEOTIDE SEQUENCE</scope>
    <source>
        <strain evidence="2">IBT 20477</strain>
    </source>
</reference>
<name>A0A9W9T5Q6_9EURO</name>
<proteinExistence type="predicted"/>
<keyword evidence="3" id="KW-1185">Reference proteome</keyword>
<dbReference type="AlphaFoldDB" id="A0A9W9T5Q6"/>
<evidence type="ECO:0000313" key="3">
    <source>
        <dbReference type="Proteomes" id="UP001150942"/>
    </source>
</evidence>
<feature type="compositionally biased region" description="Basic residues" evidence="1">
    <location>
        <begin position="80"/>
        <end position="91"/>
    </location>
</feature>
<protein>
    <submittedName>
        <fullName evidence="2">Uncharacterized protein</fullName>
    </submittedName>
</protein>